<keyword evidence="3" id="KW-1185">Reference proteome</keyword>
<name>A8ZRG6_DEIGD</name>
<keyword evidence="2" id="KW-0614">Plasmid</keyword>
<evidence type="ECO:0000256" key="1">
    <source>
        <dbReference type="SAM" id="MobiDB-lite"/>
    </source>
</evidence>
<organism evidence="2 3">
    <name type="scientific">Deinococcus geothermalis (strain DSM 11300 / CIP 105573 / AG-3a)</name>
    <dbReference type="NCBI Taxonomy" id="319795"/>
    <lineage>
        <taxon>Bacteria</taxon>
        <taxon>Thermotogati</taxon>
        <taxon>Deinococcota</taxon>
        <taxon>Deinococci</taxon>
        <taxon>Deinococcales</taxon>
        <taxon>Deinococcaceae</taxon>
        <taxon>Deinococcus</taxon>
    </lineage>
</organism>
<dbReference type="AlphaFoldDB" id="A8ZRG6"/>
<dbReference type="InterPro" id="IPR029052">
    <property type="entry name" value="Metallo-depent_PP-like"/>
</dbReference>
<accession>A8ZRG6</accession>
<gene>
    <name evidence="2" type="ORF">Dgeo_3034</name>
</gene>
<dbReference type="KEGG" id="dge:Dgeo_3034"/>
<evidence type="ECO:0000313" key="3">
    <source>
        <dbReference type="Proteomes" id="UP000002431"/>
    </source>
</evidence>
<dbReference type="SUPFAM" id="SSF56300">
    <property type="entry name" value="Metallo-dependent phosphatases"/>
    <property type="match status" value="1"/>
</dbReference>
<feature type="region of interest" description="Disordered" evidence="1">
    <location>
        <begin position="59"/>
        <end position="81"/>
    </location>
</feature>
<protein>
    <submittedName>
        <fullName evidence="2">Icc family phosphohydrolase, phage protein</fullName>
    </submittedName>
</protein>
<geneLocation type="plasmid" evidence="2 3">
    <name>pDGEO02</name>
</geneLocation>
<evidence type="ECO:0000313" key="2">
    <source>
        <dbReference type="EMBL" id="ABW35075.1"/>
    </source>
</evidence>
<dbReference type="HOGENOM" id="CLU_584903_0_0_0"/>
<reference evidence="2" key="1">
    <citation type="submission" date="2007-10" db="EMBL/GenBank/DDBJ databases">
        <title>Complete sequence of Plasmid2 pDGEO02 of Deinococcus geothermalis DSM 11300.</title>
        <authorList>
            <consortium name="US DOE Joint Genome Institute"/>
            <person name="Copeland A."/>
            <person name="Lucas S."/>
            <person name="Lapidus A."/>
            <person name="Barry K."/>
            <person name="Detter J.C."/>
            <person name="Glavina del Rio T."/>
            <person name="Hammon N."/>
            <person name="Israni S."/>
            <person name="Dalin E."/>
            <person name="Tice H."/>
            <person name="Pitluck S."/>
            <person name="Brettin T."/>
            <person name="Bruce D."/>
            <person name="Han C."/>
            <person name="Tapia R."/>
            <person name="Saunders E."/>
            <person name="Gilna P."/>
            <person name="Schmutz J."/>
            <person name="Larimer F."/>
            <person name="Land M."/>
            <person name="Hauser L."/>
            <person name="Kyrpides N."/>
            <person name="Kim E."/>
            <person name="Daly M.J."/>
            <person name="Fredrickson J.K."/>
            <person name="Makarova K.S."/>
            <person name="Gaidamakova E.K."/>
            <person name="Zhai M."/>
            <person name="Richardson P."/>
        </authorList>
    </citation>
    <scope>NUCLEOTIDE SEQUENCE [LARGE SCALE GENOMIC DNA]</scope>
    <source>
        <strain evidence="2">DSM 11300</strain>
        <plasmid evidence="2">pDGEO02</plasmid>
    </source>
</reference>
<dbReference type="EMBL" id="CP000856">
    <property type="protein sequence ID" value="ABW35075.1"/>
    <property type="molecule type" value="Genomic_DNA"/>
</dbReference>
<sequence length="467" mass="51699">MTSHNSSTTPEQMEALLSKYGPTIREERWSRGQVQRVTGLGESAARRLVALANGLSTGRRYRSVPDDAPPKPPATPDLTVDLGAETGSVESGKGTTIPDPEALLRRAGVDLTLWEIERAVVSEWQMGSLPRRTGSDKDGWQRDSTAPQVTPLYSVKVFLKRRKDTLSILQFKEDALSEIRTAAQPVNARAQAPRVKVGAAQLLYVGAHDVHVGKFAHASETTQTYNCELAAELALTSLDRLLDQAAPHGVARIVLPVGHDLAHFEGGGYATSAGTPQDPDGRYRLMRRFAYELMVKMIERAAQMAPVDVIGVPGNHGRDTDLAIAERLEARFHAHAHVQVQAPLTPRSYYEYGTTLLGLTHGDRIKHATLPLVMADEMREAWSRTTHREWLLGHLHAKQAFQFMQTESEYRSVRVRILPSISAQDYYHAVCGYANVRAMEAYRYDLREGYVGHHSVTVRNEVADAVA</sequence>
<proteinExistence type="predicted"/>
<dbReference type="Proteomes" id="UP000002431">
    <property type="component" value="Plasmid pDGEO02"/>
</dbReference>
<dbReference type="RefSeq" id="WP_012173312.1">
    <property type="nucleotide sequence ID" value="NC_009939.1"/>
</dbReference>